<dbReference type="GO" id="GO:0006814">
    <property type="term" value="P:sodium ion transport"/>
    <property type="evidence" value="ECO:0007669"/>
    <property type="project" value="InterPro"/>
</dbReference>
<evidence type="ECO:0000256" key="2">
    <source>
        <dbReference type="ARBA" id="ARBA00093469"/>
    </source>
</evidence>
<dbReference type="AlphaFoldDB" id="A0A5J4WDG2"/>
<reference evidence="4 5" key="1">
    <citation type="submission" date="2019-03" db="EMBL/GenBank/DDBJ databases">
        <title>Single cell metagenomics reveals metabolic interactions within the superorganism composed of flagellate Streblomastix strix and complex community of Bacteroidetes bacteria on its surface.</title>
        <authorList>
            <person name="Treitli S.C."/>
            <person name="Kolisko M."/>
            <person name="Husnik F."/>
            <person name="Keeling P."/>
            <person name="Hampl V."/>
        </authorList>
    </citation>
    <scope>NUCLEOTIDE SEQUENCE [LARGE SCALE GENOMIC DNA]</scope>
    <source>
        <strain evidence="4">ST1C</strain>
    </source>
</reference>
<evidence type="ECO:0000313" key="5">
    <source>
        <dbReference type="Proteomes" id="UP000324800"/>
    </source>
</evidence>
<sequence>MADTNTDPLDAIFGESFSVQDKSQVFDAFAAGLPASEAGKQFSKIVDVQWRLDLVTNSSTARKVNDYVFIVRLTVEEDGQFRYIEFECAQEKMSELVQKLREASSQIERTTSYKV</sequence>
<gene>
    <name evidence="4" type="ORF">EZS28_011465</name>
</gene>
<comment type="caution">
    <text evidence="4">The sequence shown here is derived from an EMBL/GenBank/DDBJ whole genome shotgun (WGS) entry which is preliminary data.</text>
</comment>
<dbReference type="PANTHER" id="PTHR31159:SF1">
    <property type="entry name" value="COMM DOMAIN-CONTAINING PROTEIN 3"/>
    <property type="match status" value="1"/>
</dbReference>
<proteinExistence type="inferred from homology"/>
<comment type="similarity">
    <text evidence="2">Belongs to the COMM domain-containing protein 3 family.</text>
</comment>
<dbReference type="OrthoDB" id="1917519at2759"/>
<feature type="domain" description="COMM" evidence="3">
    <location>
        <begin position="44"/>
        <end position="111"/>
    </location>
</feature>
<dbReference type="PANTHER" id="PTHR31159">
    <property type="entry name" value="COMM DOMAIN-CONTAINING PROTEIN 3"/>
    <property type="match status" value="1"/>
</dbReference>
<evidence type="ECO:0000259" key="3">
    <source>
        <dbReference type="PROSITE" id="PS51269"/>
    </source>
</evidence>
<dbReference type="Pfam" id="PF07258">
    <property type="entry name" value="COMM_domain"/>
    <property type="match status" value="1"/>
</dbReference>
<evidence type="ECO:0000256" key="1">
    <source>
        <dbReference type="ARBA" id="ARBA00016548"/>
    </source>
</evidence>
<name>A0A5J4WDG2_9EUKA</name>
<accession>A0A5J4WDG2</accession>
<organism evidence="4 5">
    <name type="scientific">Streblomastix strix</name>
    <dbReference type="NCBI Taxonomy" id="222440"/>
    <lineage>
        <taxon>Eukaryota</taxon>
        <taxon>Metamonada</taxon>
        <taxon>Preaxostyla</taxon>
        <taxon>Oxymonadida</taxon>
        <taxon>Streblomastigidae</taxon>
        <taxon>Streblomastix</taxon>
    </lineage>
</organism>
<evidence type="ECO:0000313" key="4">
    <source>
        <dbReference type="EMBL" id="KAA6393007.1"/>
    </source>
</evidence>
<dbReference type="InterPro" id="IPR037355">
    <property type="entry name" value="COMMD3"/>
</dbReference>
<dbReference type="Proteomes" id="UP000324800">
    <property type="component" value="Unassembled WGS sequence"/>
</dbReference>
<protein>
    <recommendedName>
        <fullName evidence="1">COMM domain-containing protein 3</fullName>
    </recommendedName>
</protein>
<dbReference type="EMBL" id="SNRW01002366">
    <property type="protein sequence ID" value="KAA6393007.1"/>
    <property type="molecule type" value="Genomic_DNA"/>
</dbReference>
<dbReference type="PROSITE" id="PS51269">
    <property type="entry name" value="COMM"/>
    <property type="match status" value="1"/>
</dbReference>
<dbReference type="InterPro" id="IPR017920">
    <property type="entry name" value="COMM"/>
</dbReference>